<proteinExistence type="predicted"/>
<sequence length="65" mass="7040">MPKSTNPTNKDLDESIHAATQQFEEAIADNNNRLTASLGEVNTAIAATNNRLTEELGVLNTKLDN</sequence>
<reference evidence="1 2" key="1">
    <citation type="journal article" date="2018" name="Front. Plant Sci.">
        <title>Red Clover (Trifolium pratense) and Zigzag Clover (T. medium) - A Picture of Genomic Similarities and Differences.</title>
        <authorList>
            <person name="Dluhosova J."/>
            <person name="Istvanek J."/>
            <person name="Nedelnik J."/>
            <person name="Repkova J."/>
        </authorList>
    </citation>
    <scope>NUCLEOTIDE SEQUENCE [LARGE SCALE GENOMIC DNA]</scope>
    <source>
        <strain evidence="2">cv. 10/8</strain>
        <tissue evidence="1">Leaf</tissue>
    </source>
</reference>
<feature type="non-terminal residue" evidence="1">
    <location>
        <position position="65"/>
    </location>
</feature>
<accession>A0A392WKH2</accession>
<evidence type="ECO:0000313" key="2">
    <source>
        <dbReference type="Proteomes" id="UP000265520"/>
    </source>
</evidence>
<organism evidence="1 2">
    <name type="scientific">Trifolium medium</name>
    <dbReference type="NCBI Taxonomy" id="97028"/>
    <lineage>
        <taxon>Eukaryota</taxon>
        <taxon>Viridiplantae</taxon>
        <taxon>Streptophyta</taxon>
        <taxon>Embryophyta</taxon>
        <taxon>Tracheophyta</taxon>
        <taxon>Spermatophyta</taxon>
        <taxon>Magnoliopsida</taxon>
        <taxon>eudicotyledons</taxon>
        <taxon>Gunneridae</taxon>
        <taxon>Pentapetalae</taxon>
        <taxon>rosids</taxon>
        <taxon>fabids</taxon>
        <taxon>Fabales</taxon>
        <taxon>Fabaceae</taxon>
        <taxon>Papilionoideae</taxon>
        <taxon>50 kb inversion clade</taxon>
        <taxon>NPAAA clade</taxon>
        <taxon>Hologalegina</taxon>
        <taxon>IRL clade</taxon>
        <taxon>Trifolieae</taxon>
        <taxon>Trifolium</taxon>
    </lineage>
</organism>
<protein>
    <submittedName>
        <fullName evidence="1">Uncharacterized protein</fullName>
    </submittedName>
</protein>
<name>A0A392WKH2_9FABA</name>
<comment type="caution">
    <text evidence="1">The sequence shown here is derived from an EMBL/GenBank/DDBJ whole genome shotgun (WGS) entry which is preliminary data.</text>
</comment>
<dbReference type="EMBL" id="LXQA011465435">
    <property type="protein sequence ID" value="MCI98145.1"/>
    <property type="molecule type" value="Genomic_DNA"/>
</dbReference>
<dbReference type="AlphaFoldDB" id="A0A392WKH2"/>
<keyword evidence="2" id="KW-1185">Reference proteome</keyword>
<dbReference type="Proteomes" id="UP000265520">
    <property type="component" value="Unassembled WGS sequence"/>
</dbReference>
<evidence type="ECO:0000313" key="1">
    <source>
        <dbReference type="EMBL" id="MCI98145.1"/>
    </source>
</evidence>